<dbReference type="AlphaFoldDB" id="A0A127V9J9"/>
<organism evidence="2 3">
    <name type="scientific">Pedobacter cryoconitis</name>
    <dbReference type="NCBI Taxonomy" id="188932"/>
    <lineage>
        <taxon>Bacteria</taxon>
        <taxon>Pseudomonadati</taxon>
        <taxon>Bacteroidota</taxon>
        <taxon>Sphingobacteriia</taxon>
        <taxon>Sphingobacteriales</taxon>
        <taxon>Sphingobacteriaceae</taxon>
        <taxon>Pedobacter</taxon>
    </lineage>
</organism>
<evidence type="ECO:0000313" key="2">
    <source>
        <dbReference type="EMBL" id="AMP97880.1"/>
    </source>
</evidence>
<dbReference type="EMBL" id="CP014504">
    <property type="protein sequence ID" value="AMP97880.1"/>
    <property type="molecule type" value="Genomic_DNA"/>
</dbReference>
<proteinExistence type="predicted"/>
<dbReference type="InterPro" id="IPR025592">
    <property type="entry name" value="DUF4347"/>
</dbReference>
<evidence type="ECO:0000259" key="1">
    <source>
        <dbReference type="Pfam" id="PF14252"/>
    </source>
</evidence>
<protein>
    <recommendedName>
        <fullName evidence="1">DUF4347 domain-containing protein</fullName>
    </recommendedName>
</protein>
<dbReference type="KEGG" id="pcm:AY601_0941"/>
<keyword evidence="3" id="KW-1185">Reference proteome</keyword>
<feature type="domain" description="DUF4347" evidence="1">
    <location>
        <begin position="90"/>
        <end position="188"/>
    </location>
</feature>
<reference evidence="2 3" key="1">
    <citation type="submission" date="2016-03" db="EMBL/GenBank/DDBJ databases">
        <title>Complete genome sequence of Pedobacter cryoconitis PAMC 27485.</title>
        <authorList>
            <person name="Lee J."/>
            <person name="Kim O.-S."/>
        </authorList>
    </citation>
    <scope>NUCLEOTIDE SEQUENCE [LARGE SCALE GENOMIC DNA]</scope>
    <source>
        <strain evidence="2 3">PAMC 27485</strain>
    </source>
</reference>
<accession>A0A127V9J9</accession>
<sequence length="324" mass="36115">MINISALFYREPEDTPRRYLDPVTISSVSTGPDNGANRIMANSLSDSMRHSTTQQLVLNINNKLLEMKVIRPPALWYTSDLRITEMNGAIIKICGHGNEGQLETGYGQGVASEENIIHASYQSGLEYLKQLKMHNTKLVKIYSCNTGAGMGGSILLFLLAKMWGVPVQARTGITRAVNKGSQNWMEFEENSTWQMATPTMEYPPPPILNVSMISAPLLHDINIDAGIDFESVLRIQAKIIEVNKPSKNKIINDQVKAFLLGLFKSDIFYADGEFPGQITTVLTIFCANGSIEMFTIYCDSIAIIEHKNLSFYVNPNSIQWLKSL</sequence>
<gene>
    <name evidence="2" type="ORF">AY601_0941</name>
</gene>
<name>A0A127V9J9_9SPHI</name>
<dbReference type="Pfam" id="PF14252">
    <property type="entry name" value="DUF4347"/>
    <property type="match status" value="1"/>
</dbReference>
<evidence type="ECO:0000313" key="3">
    <source>
        <dbReference type="Proteomes" id="UP000071561"/>
    </source>
</evidence>
<dbReference type="Proteomes" id="UP000071561">
    <property type="component" value="Chromosome"/>
</dbReference>
<dbReference type="PATRIC" id="fig|188932.3.peg.969"/>